<accession>X1KR29</accession>
<dbReference type="AlphaFoldDB" id="X1KR29"/>
<feature type="non-terminal residue" evidence="1">
    <location>
        <position position="36"/>
    </location>
</feature>
<protein>
    <submittedName>
        <fullName evidence="1">Uncharacterized protein</fullName>
    </submittedName>
</protein>
<sequence>AAVLAGLLVSWHLGTAAGASIAVVAVLGVAVSRGAA</sequence>
<gene>
    <name evidence="1" type="ORF">S03H2_73022</name>
</gene>
<reference evidence="1" key="1">
    <citation type="journal article" date="2014" name="Front. Microbiol.">
        <title>High frequency of phylogenetically diverse reductive dehalogenase-homologous genes in deep subseafloor sedimentary metagenomes.</title>
        <authorList>
            <person name="Kawai M."/>
            <person name="Futagami T."/>
            <person name="Toyoda A."/>
            <person name="Takaki Y."/>
            <person name="Nishi S."/>
            <person name="Hori S."/>
            <person name="Arai W."/>
            <person name="Tsubouchi T."/>
            <person name="Morono Y."/>
            <person name="Uchiyama I."/>
            <person name="Ito T."/>
            <person name="Fujiyama A."/>
            <person name="Inagaki F."/>
            <person name="Takami H."/>
        </authorList>
    </citation>
    <scope>NUCLEOTIDE SEQUENCE</scope>
    <source>
        <strain evidence="1">Expedition CK06-06</strain>
    </source>
</reference>
<proteinExistence type="predicted"/>
<name>X1KR29_9ZZZZ</name>
<dbReference type="EMBL" id="BARU01049765">
    <property type="protein sequence ID" value="GAH96090.1"/>
    <property type="molecule type" value="Genomic_DNA"/>
</dbReference>
<organism evidence="1">
    <name type="scientific">marine sediment metagenome</name>
    <dbReference type="NCBI Taxonomy" id="412755"/>
    <lineage>
        <taxon>unclassified sequences</taxon>
        <taxon>metagenomes</taxon>
        <taxon>ecological metagenomes</taxon>
    </lineage>
</organism>
<evidence type="ECO:0000313" key="1">
    <source>
        <dbReference type="EMBL" id="GAH96090.1"/>
    </source>
</evidence>
<feature type="non-terminal residue" evidence="1">
    <location>
        <position position="1"/>
    </location>
</feature>
<comment type="caution">
    <text evidence="1">The sequence shown here is derived from an EMBL/GenBank/DDBJ whole genome shotgun (WGS) entry which is preliminary data.</text>
</comment>